<keyword evidence="2" id="KW-1185">Reference proteome</keyword>
<dbReference type="InterPro" id="IPR037883">
    <property type="entry name" value="Knr4/Smi1-like_sf"/>
</dbReference>
<dbReference type="SUPFAM" id="SSF160631">
    <property type="entry name" value="SMI1/KNR4-like"/>
    <property type="match status" value="1"/>
</dbReference>
<dbReference type="EMBL" id="JADPUN010000210">
    <property type="protein sequence ID" value="MBF9131832.1"/>
    <property type="molecule type" value="Genomic_DNA"/>
</dbReference>
<dbReference type="Proteomes" id="UP000638560">
    <property type="component" value="Unassembled WGS sequence"/>
</dbReference>
<sequence>MSSKKLKVIALIPPPDEVVDVPLAQDFAACESELGLALPADFKQLLSTYGKGSFLDYLFAYPLAGSDMSLQKNKLLREGHSAARAKSPENYPYPLYPEPGGLLLWGGTYDGHSLCWLTSGAPDEWPVVVWHQRDSNYHLFRRGALAFIIDWLEGALPPHALPAPPPGAGWFESARRLREAYMYLDGGLGNFRDRVRLLHQAFGPVQARGSCTGEGDYDHEEHFSTAQNWRITYSEWPRGRLIRIAFPPGEESAARAAVMSVYPKLGHTLRHVQTAQGRHVWTD</sequence>
<evidence type="ECO:0000313" key="1">
    <source>
        <dbReference type="EMBL" id="MBF9131832.1"/>
    </source>
</evidence>
<dbReference type="RefSeq" id="WP_196203374.1">
    <property type="nucleotide sequence ID" value="NZ_JADPUN010000210.1"/>
</dbReference>
<gene>
    <name evidence="1" type="ORF">I0C86_23115</name>
</gene>
<dbReference type="Pfam" id="PF14568">
    <property type="entry name" value="SUKH_6"/>
    <property type="match status" value="1"/>
</dbReference>
<accession>A0ABS0H134</accession>
<name>A0ABS0H134_9ACTN</name>
<evidence type="ECO:0000313" key="2">
    <source>
        <dbReference type="Proteomes" id="UP000638560"/>
    </source>
</evidence>
<reference evidence="1 2" key="1">
    <citation type="submission" date="2020-11" db="EMBL/GenBank/DDBJ databases">
        <title>A novel isolate from a Black sea contaminated sediment with potential to produce alkanes: Plantactinospora alkalitolerans sp. nov.</title>
        <authorList>
            <person name="Carro L."/>
            <person name="Veyisoglu A."/>
            <person name="Guven K."/>
            <person name="Schumann P."/>
            <person name="Klenk H.-P."/>
            <person name="Sahin N."/>
        </authorList>
    </citation>
    <scope>NUCLEOTIDE SEQUENCE [LARGE SCALE GENOMIC DNA]</scope>
    <source>
        <strain evidence="1 2">S1510</strain>
    </source>
</reference>
<protein>
    <submittedName>
        <fullName evidence="1">SMI1/KNR4 family protein</fullName>
    </submittedName>
</protein>
<proteinExistence type="predicted"/>
<dbReference type="Gene3D" id="3.40.1580.10">
    <property type="entry name" value="SMI1/KNR4-like"/>
    <property type="match status" value="1"/>
</dbReference>
<comment type="caution">
    <text evidence="1">The sequence shown here is derived from an EMBL/GenBank/DDBJ whole genome shotgun (WGS) entry which is preliminary data.</text>
</comment>
<organism evidence="1 2">
    <name type="scientific">Plantactinospora alkalitolerans</name>
    <dbReference type="NCBI Taxonomy" id="2789879"/>
    <lineage>
        <taxon>Bacteria</taxon>
        <taxon>Bacillati</taxon>
        <taxon>Actinomycetota</taxon>
        <taxon>Actinomycetes</taxon>
        <taxon>Micromonosporales</taxon>
        <taxon>Micromonosporaceae</taxon>
        <taxon>Plantactinospora</taxon>
    </lineage>
</organism>